<name>A0A433T4A4_ELYCH</name>
<accession>A0A433T4A4</accession>
<reference evidence="1 2" key="1">
    <citation type="submission" date="2019-01" db="EMBL/GenBank/DDBJ databases">
        <title>A draft genome assembly of the solar-powered sea slug Elysia chlorotica.</title>
        <authorList>
            <person name="Cai H."/>
            <person name="Li Q."/>
            <person name="Fang X."/>
            <person name="Li J."/>
            <person name="Curtis N.E."/>
            <person name="Altenburger A."/>
            <person name="Shibata T."/>
            <person name="Feng M."/>
            <person name="Maeda T."/>
            <person name="Schwartz J.A."/>
            <person name="Shigenobu S."/>
            <person name="Lundholm N."/>
            <person name="Nishiyama T."/>
            <person name="Yang H."/>
            <person name="Hasebe M."/>
            <person name="Li S."/>
            <person name="Pierce S.K."/>
            <person name="Wang J."/>
        </authorList>
    </citation>
    <scope>NUCLEOTIDE SEQUENCE [LARGE SCALE GENOMIC DNA]</scope>
    <source>
        <strain evidence="1">EC2010</strain>
        <tissue evidence="1">Whole organism of an adult</tissue>
    </source>
</reference>
<evidence type="ECO:0000313" key="1">
    <source>
        <dbReference type="EMBL" id="RUS76413.1"/>
    </source>
</evidence>
<evidence type="ECO:0000313" key="2">
    <source>
        <dbReference type="Proteomes" id="UP000271974"/>
    </source>
</evidence>
<sequence length="204" mass="23041">MSFHFQRQDGGYPIEEVKSSLAFMEMKTIWRAFRVYCLTVIETNALFPSLLSRPRALLLHFVNLWALKVPSLFLKPCEAECRAAAPPTHLRPIRADPFPIETTRPLSGGIQRFSVSVSRAIGHSDTRTLGHMDSPPLSLAPDGHLSGQWSVHSLDMSTSQRGQQVWEILDADLISAAGHCDVTSAWSDRAWRHRGDIRVVEWRR</sequence>
<dbReference type="EMBL" id="RQTK01000664">
    <property type="protein sequence ID" value="RUS76413.1"/>
    <property type="molecule type" value="Genomic_DNA"/>
</dbReference>
<keyword evidence="2" id="KW-1185">Reference proteome</keyword>
<dbReference type="AlphaFoldDB" id="A0A433T4A4"/>
<protein>
    <submittedName>
        <fullName evidence="1">Uncharacterized protein</fullName>
    </submittedName>
</protein>
<dbReference type="Proteomes" id="UP000271974">
    <property type="component" value="Unassembled WGS sequence"/>
</dbReference>
<organism evidence="1 2">
    <name type="scientific">Elysia chlorotica</name>
    <name type="common">Eastern emerald elysia</name>
    <name type="synonym">Sea slug</name>
    <dbReference type="NCBI Taxonomy" id="188477"/>
    <lineage>
        <taxon>Eukaryota</taxon>
        <taxon>Metazoa</taxon>
        <taxon>Spiralia</taxon>
        <taxon>Lophotrochozoa</taxon>
        <taxon>Mollusca</taxon>
        <taxon>Gastropoda</taxon>
        <taxon>Heterobranchia</taxon>
        <taxon>Euthyneura</taxon>
        <taxon>Panpulmonata</taxon>
        <taxon>Sacoglossa</taxon>
        <taxon>Placobranchoidea</taxon>
        <taxon>Plakobranchidae</taxon>
        <taxon>Elysia</taxon>
    </lineage>
</organism>
<proteinExistence type="predicted"/>
<gene>
    <name evidence="1" type="ORF">EGW08_015823</name>
</gene>
<comment type="caution">
    <text evidence="1">The sequence shown here is derived from an EMBL/GenBank/DDBJ whole genome shotgun (WGS) entry which is preliminary data.</text>
</comment>